<evidence type="ECO:0000313" key="6">
    <source>
        <dbReference type="Proteomes" id="UP001195914"/>
    </source>
</evidence>
<keyword evidence="3" id="KW-1133">Transmembrane helix</keyword>
<proteinExistence type="predicted"/>
<feature type="compositionally biased region" description="Basic and acidic residues" evidence="2">
    <location>
        <begin position="167"/>
        <end position="181"/>
    </location>
</feature>
<dbReference type="Proteomes" id="UP001195914">
    <property type="component" value="Unassembled WGS sequence"/>
</dbReference>
<dbReference type="GO" id="GO:0008080">
    <property type="term" value="F:N-acetyltransferase activity"/>
    <property type="evidence" value="ECO:0007669"/>
    <property type="project" value="InterPro"/>
</dbReference>
<dbReference type="PANTHER" id="PTHR13947">
    <property type="entry name" value="GNAT FAMILY N-ACETYLTRANSFERASE"/>
    <property type="match status" value="1"/>
</dbReference>
<feature type="domain" description="N-acetyltransferase" evidence="4">
    <location>
        <begin position="193"/>
        <end position="342"/>
    </location>
</feature>
<dbReference type="SUPFAM" id="SSF55729">
    <property type="entry name" value="Acyl-CoA N-acyltransferases (Nat)"/>
    <property type="match status" value="1"/>
</dbReference>
<dbReference type="InterPro" id="IPR050769">
    <property type="entry name" value="NAT_camello-type"/>
</dbReference>
<evidence type="ECO:0000256" key="2">
    <source>
        <dbReference type="SAM" id="MobiDB-lite"/>
    </source>
</evidence>
<dbReference type="Gene3D" id="3.40.630.30">
    <property type="match status" value="1"/>
</dbReference>
<evidence type="ECO:0000313" key="5">
    <source>
        <dbReference type="EMBL" id="KAK1933318.1"/>
    </source>
</evidence>
<keyword evidence="3" id="KW-0472">Membrane</keyword>
<dbReference type="InterPro" id="IPR000182">
    <property type="entry name" value="GNAT_dom"/>
</dbReference>
<dbReference type="CDD" id="cd04301">
    <property type="entry name" value="NAT_SF"/>
    <property type="match status" value="1"/>
</dbReference>
<keyword evidence="3" id="KW-0812">Transmembrane</keyword>
<protein>
    <submittedName>
        <fullName evidence="5">Acetyltransferase, GNAT family protein</fullName>
    </submittedName>
</protein>
<dbReference type="PROSITE" id="PS51186">
    <property type="entry name" value="GNAT"/>
    <property type="match status" value="1"/>
</dbReference>
<name>A0AAD9G7P9_BABDI</name>
<gene>
    <name evidence="5" type="ORF">X943_003122</name>
</gene>
<keyword evidence="6" id="KW-1185">Reference proteome</keyword>
<evidence type="ECO:0000256" key="1">
    <source>
        <dbReference type="ARBA" id="ARBA00022679"/>
    </source>
</evidence>
<comment type="caution">
    <text evidence="5">The sequence shown here is derived from an EMBL/GenBank/DDBJ whole genome shotgun (WGS) entry which is preliminary data.</text>
</comment>
<dbReference type="AlphaFoldDB" id="A0AAD9G7P9"/>
<dbReference type="EMBL" id="JAHBMH010000073">
    <property type="protein sequence ID" value="KAK1933318.1"/>
    <property type="molecule type" value="Genomic_DNA"/>
</dbReference>
<sequence length="377" mass="43266">MVTGLFRLRSLWSWASQANSDTGPRLSRRVPMHRKINQSFLRIREVKKEDETCVRNLLFDHFRQLTFPAITYWIVQHVYDLLAIIAILSFILPIKHIVYFCVAFLVYLYIRARYEMEKHIRYCCPDLDAIYETYCTAQGANFWVGYFSNEDAKDDANPDKPAVAQETRSREASDDREDKDGANATSEKPSDKEGGQPDAVSDGENMHKGGDDEKQPLLGRPQVETQDEPPMKLKDILNKTKCKENEILGCIGIAPYRNKSTIAQMVRLVVSKKCRNMKVGSRLLSHLEKYAVSFGYTEIRVYTNNLNTAYLQFLKQNGFVIQQLVRRGLMRGDLIIWNKTLSQPKDLLVPGTPYTRKQTMYTETQAIANMGATVILE</sequence>
<feature type="region of interest" description="Disordered" evidence="2">
    <location>
        <begin position="154"/>
        <end position="233"/>
    </location>
</feature>
<accession>A0AAD9G7P9</accession>
<evidence type="ECO:0000256" key="3">
    <source>
        <dbReference type="SAM" id="Phobius"/>
    </source>
</evidence>
<dbReference type="Pfam" id="PF00583">
    <property type="entry name" value="Acetyltransf_1"/>
    <property type="match status" value="1"/>
</dbReference>
<reference evidence="5" key="1">
    <citation type="journal article" date="2014" name="Nucleic Acids Res.">
        <title>The evolutionary dynamics of variant antigen genes in Babesia reveal a history of genomic innovation underlying host-parasite interaction.</title>
        <authorList>
            <person name="Jackson A.P."/>
            <person name="Otto T.D."/>
            <person name="Darby A."/>
            <person name="Ramaprasad A."/>
            <person name="Xia D."/>
            <person name="Echaide I.E."/>
            <person name="Farber M."/>
            <person name="Gahlot S."/>
            <person name="Gamble J."/>
            <person name="Gupta D."/>
            <person name="Gupta Y."/>
            <person name="Jackson L."/>
            <person name="Malandrin L."/>
            <person name="Malas T.B."/>
            <person name="Moussa E."/>
            <person name="Nair M."/>
            <person name="Reid A.J."/>
            <person name="Sanders M."/>
            <person name="Sharma J."/>
            <person name="Tracey A."/>
            <person name="Quail M.A."/>
            <person name="Weir W."/>
            <person name="Wastling J.M."/>
            <person name="Hall N."/>
            <person name="Willadsen P."/>
            <person name="Lingelbach K."/>
            <person name="Shiels B."/>
            <person name="Tait A."/>
            <person name="Berriman M."/>
            <person name="Allred D.R."/>
            <person name="Pain A."/>
        </authorList>
    </citation>
    <scope>NUCLEOTIDE SEQUENCE</scope>
    <source>
        <strain evidence="5">1802A</strain>
    </source>
</reference>
<dbReference type="PANTHER" id="PTHR13947:SF37">
    <property type="entry name" value="LD18367P"/>
    <property type="match status" value="1"/>
</dbReference>
<feature type="transmembrane region" description="Helical" evidence="3">
    <location>
        <begin position="81"/>
        <end position="110"/>
    </location>
</feature>
<organism evidence="5 6">
    <name type="scientific">Babesia divergens</name>
    <dbReference type="NCBI Taxonomy" id="32595"/>
    <lineage>
        <taxon>Eukaryota</taxon>
        <taxon>Sar</taxon>
        <taxon>Alveolata</taxon>
        <taxon>Apicomplexa</taxon>
        <taxon>Aconoidasida</taxon>
        <taxon>Piroplasmida</taxon>
        <taxon>Babesiidae</taxon>
        <taxon>Babesia</taxon>
    </lineage>
</organism>
<dbReference type="InterPro" id="IPR016181">
    <property type="entry name" value="Acyl_CoA_acyltransferase"/>
</dbReference>
<feature type="compositionally biased region" description="Basic and acidic residues" evidence="2">
    <location>
        <begin position="204"/>
        <end position="215"/>
    </location>
</feature>
<keyword evidence="1" id="KW-0808">Transferase</keyword>
<reference evidence="5" key="2">
    <citation type="submission" date="2021-05" db="EMBL/GenBank/DDBJ databases">
        <authorList>
            <person name="Pain A."/>
        </authorList>
    </citation>
    <scope>NUCLEOTIDE SEQUENCE</scope>
    <source>
        <strain evidence="5">1802A</strain>
    </source>
</reference>
<evidence type="ECO:0000259" key="4">
    <source>
        <dbReference type="PROSITE" id="PS51186"/>
    </source>
</evidence>